<evidence type="ECO:0000259" key="12">
    <source>
        <dbReference type="PROSITE" id="PS51364"/>
    </source>
</evidence>
<dbReference type="PANTHER" id="PTHR24050:SF28">
    <property type="entry name" value="UROMODULIN-LIKE"/>
    <property type="match status" value="1"/>
</dbReference>
<feature type="domain" description="TB" evidence="12">
    <location>
        <begin position="40"/>
        <end position="94"/>
    </location>
</feature>
<dbReference type="Gene3D" id="2.10.25.10">
    <property type="entry name" value="Laminin"/>
    <property type="match status" value="15"/>
</dbReference>
<feature type="domain" description="EGF-like" evidence="11">
    <location>
        <begin position="603"/>
        <end position="644"/>
    </location>
</feature>
<dbReference type="InterPro" id="IPR018097">
    <property type="entry name" value="EGF_Ca-bd_CS"/>
</dbReference>
<evidence type="ECO:0000256" key="6">
    <source>
        <dbReference type="ARBA" id="ARBA00022737"/>
    </source>
</evidence>
<dbReference type="PROSITE" id="PS01186">
    <property type="entry name" value="EGF_2"/>
    <property type="match status" value="8"/>
</dbReference>
<dbReference type="PROSITE" id="PS50026">
    <property type="entry name" value="EGF_3"/>
    <property type="match status" value="14"/>
</dbReference>
<dbReference type="PROSITE" id="PS00010">
    <property type="entry name" value="ASX_HYDROXYL"/>
    <property type="match status" value="14"/>
</dbReference>
<dbReference type="FunFam" id="2.10.25.10:FF:000159">
    <property type="entry name" value="Fibrillin 2"/>
    <property type="match status" value="1"/>
</dbReference>
<dbReference type="FunFam" id="2.10.25.10:FF:000196">
    <property type="entry name" value="Fibrillin 2"/>
    <property type="match status" value="1"/>
</dbReference>
<dbReference type="FunFam" id="2.10.25.10:FF:000133">
    <property type="entry name" value="Fibrillin 3"/>
    <property type="match status" value="1"/>
</dbReference>
<feature type="domain" description="EGF-like" evidence="11">
    <location>
        <begin position="296"/>
        <end position="337"/>
    </location>
</feature>
<dbReference type="CDD" id="cd00054">
    <property type="entry name" value="EGF_CA"/>
    <property type="match status" value="11"/>
</dbReference>
<dbReference type="PROSITE" id="PS01187">
    <property type="entry name" value="EGF_CA"/>
    <property type="match status" value="7"/>
</dbReference>
<keyword evidence="10" id="KW-1133">Transmembrane helix</keyword>
<dbReference type="Pfam" id="PF00683">
    <property type="entry name" value="TB"/>
    <property type="match status" value="3"/>
</dbReference>
<keyword evidence="3" id="KW-0272">Extracellular matrix</keyword>
<feature type="domain" description="EGF-like" evidence="11">
    <location>
        <begin position="458"/>
        <end position="499"/>
    </location>
</feature>
<keyword evidence="14" id="KW-1185">Reference proteome</keyword>
<dbReference type="Ensembl" id="ENSCCET00000016113.1">
    <property type="protein sequence ID" value="ENSCCEP00000010204.1"/>
    <property type="gene ID" value="ENSCCEG00000010210.1"/>
</dbReference>
<evidence type="ECO:0000313" key="14">
    <source>
        <dbReference type="Proteomes" id="UP000694410"/>
    </source>
</evidence>
<dbReference type="Proteomes" id="UP000694410">
    <property type="component" value="Unplaced"/>
</dbReference>
<accession>A0A8C0UNZ1</accession>
<dbReference type="InterPro" id="IPR001881">
    <property type="entry name" value="EGF-like_Ca-bd_dom"/>
</dbReference>
<feature type="domain" description="EGF-like" evidence="11">
    <location>
        <begin position="103"/>
        <end position="144"/>
    </location>
</feature>
<protein>
    <recommendedName>
        <fullName evidence="15">Fibrillin 1</fullName>
    </recommendedName>
</protein>
<feature type="domain" description="EGF-like" evidence="11">
    <location>
        <begin position="257"/>
        <end position="292"/>
    </location>
</feature>
<evidence type="ECO:0000256" key="2">
    <source>
        <dbReference type="ARBA" id="ARBA00022525"/>
    </source>
</evidence>
<feature type="transmembrane region" description="Helical" evidence="10">
    <location>
        <begin position="554"/>
        <end position="577"/>
    </location>
</feature>
<dbReference type="InterPro" id="IPR049883">
    <property type="entry name" value="NOTCH1_EGF-like"/>
</dbReference>
<name>A0A8C0UNZ1_CYACU</name>
<evidence type="ECO:0000313" key="13">
    <source>
        <dbReference type="Ensembl" id="ENSCCEP00000010204.1"/>
    </source>
</evidence>
<dbReference type="FunFam" id="2.10.25.10:FF:000014">
    <property type="entry name" value="Latent-transforming growth factor beta-binding protein 3"/>
    <property type="match status" value="1"/>
</dbReference>
<dbReference type="Gene3D" id="3.90.290.10">
    <property type="entry name" value="TGF-beta binding (TB) domain"/>
    <property type="match status" value="3"/>
</dbReference>
<feature type="domain" description="EGF-like" evidence="11">
    <location>
        <begin position="771"/>
        <end position="804"/>
    </location>
</feature>
<dbReference type="InterPro" id="IPR000152">
    <property type="entry name" value="EGF-type_Asp/Asn_hydroxyl_site"/>
</dbReference>
<dbReference type="InterPro" id="IPR017878">
    <property type="entry name" value="TB_dom"/>
</dbReference>
<feature type="domain" description="EGF-like" evidence="11">
    <location>
        <begin position="513"/>
        <end position="552"/>
    </location>
</feature>
<feature type="domain" description="TB" evidence="12">
    <location>
        <begin position="644"/>
        <end position="691"/>
    </location>
</feature>
<dbReference type="GO" id="GO:0005509">
    <property type="term" value="F:calcium ion binding"/>
    <property type="evidence" value="ECO:0007669"/>
    <property type="project" value="InterPro"/>
</dbReference>
<dbReference type="SMART" id="SM00179">
    <property type="entry name" value="EGF_CA"/>
    <property type="match status" value="15"/>
</dbReference>
<keyword evidence="8" id="KW-0325">Glycoprotein</keyword>
<dbReference type="FunFam" id="2.10.25.10:FF:000023">
    <property type="entry name" value="Fibrillin 2"/>
    <property type="match status" value="1"/>
</dbReference>
<dbReference type="FunFam" id="2.10.25.10:FF:000003">
    <property type="entry name" value="fibrillin-1 isoform X1"/>
    <property type="match status" value="6"/>
</dbReference>
<reference evidence="13" key="2">
    <citation type="submission" date="2025-09" db="UniProtKB">
        <authorList>
            <consortium name="Ensembl"/>
        </authorList>
    </citation>
    <scope>IDENTIFICATION</scope>
</reference>
<evidence type="ECO:0000256" key="5">
    <source>
        <dbReference type="ARBA" id="ARBA00022729"/>
    </source>
</evidence>
<feature type="domain" description="EGF-like" evidence="11">
    <location>
        <begin position="145"/>
        <end position="186"/>
    </location>
</feature>
<dbReference type="InterPro" id="IPR052235">
    <property type="entry name" value="Nephronectin_domain"/>
</dbReference>
<dbReference type="SUPFAM" id="SSF57196">
    <property type="entry name" value="EGF/Laminin"/>
    <property type="match status" value="3"/>
</dbReference>
<evidence type="ECO:0008006" key="15">
    <source>
        <dbReference type="Google" id="ProtNLM"/>
    </source>
</evidence>
<dbReference type="FunFam" id="2.10.25.10:FF:000049">
    <property type="entry name" value="Fibrillin 2"/>
    <property type="match status" value="1"/>
</dbReference>
<keyword evidence="10" id="KW-0472">Membrane</keyword>
<dbReference type="InterPro" id="IPR000742">
    <property type="entry name" value="EGF"/>
</dbReference>
<feature type="domain" description="EGF-like" evidence="11">
    <location>
        <begin position="338"/>
        <end position="379"/>
    </location>
</feature>
<dbReference type="FunFam" id="3.90.290.10:FF:000010">
    <property type="entry name" value="Fibrillin 2"/>
    <property type="match status" value="1"/>
</dbReference>
<dbReference type="PANTHER" id="PTHR24050">
    <property type="entry name" value="PA14 DOMAIN-CONTAINING PROTEIN"/>
    <property type="match status" value="1"/>
</dbReference>
<dbReference type="SUPFAM" id="SSF57184">
    <property type="entry name" value="Growth factor receptor domain"/>
    <property type="match status" value="4"/>
</dbReference>
<dbReference type="InterPro" id="IPR036773">
    <property type="entry name" value="TB_dom_sf"/>
</dbReference>
<feature type="domain" description="EGF-like" evidence="11">
    <location>
        <begin position="729"/>
        <end position="770"/>
    </location>
</feature>
<keyword evidence="10" id="KW-0812">Transmembrane</keyword>
<keyword evidence="4 9" id="KW-0245">EGF-like domain</keyword>
<dbReference type="FunFam" id="2.10.25.10:FF:000010">
    <property type="entry name" value="Pro-epidermal growth factor"/>
    <property type="match status" value="1"/>
</dbReference>
<organism evidence="13 14">
    <name type="scientific">Cyanistes caeruleus</name>
    <name type="common">Eurasian blue tit</name>
    <name type="synonym">Parus caeruleus</name>
    <dbReference type="NCBI Taxonomy" id="156563"/>
    <lineage>
        <taxon>Eukaryota</taxon>
        <taxon>Metazoa</taxon>
        <taxon>Chordata</taxon>
        <taxon>Craniata</taxon>
        <taxon>Vertebrata</taxon>
        <taxon>Euteleostomi</taxon>
        <taxon>Archelosauria</taxon>
        <taxon>Archosauria</taxon>
        <taxon>Dinosauria</taxon>
        <taxon>Saurischia</taxon>
        <taxon>Theropoda</taxon>
        <taxon>Coelurosauria</taxon>
        <taxon>Aves</taxon>
        <taxon>Neognathae</taxon>
        <taxon>Neoaves</taxon>
        <taxon>Telluraves</taxon>
        <taxon>Australaves</taxon>
        <taxon>Passeriformes</taxon>
        <taxon>Paridae</taxon>
        <taxon>Cyanistes</taxon>
    </lineage>
</organism>
<keyword evidence="5" id="KW-0732">Signal</keyword>
<evidence type="ECO:0000256" key="9">
    <source>
        <dbReference type="PROSITE-ProRule" id="PRU00076"/>
    </source>
</evidence>
<evidence type="ECO:0000256" key="1">
    <source>
        <dbReference type="ARBA" id="ARBA00004498"/>
    </source>
</evidence>
<feature type="domain" description="EGF-like" evidence="11">
    <location>
        <begin position="810"/>
        <end position="846"/>
    </location>
</feature>
<comment type="subcellular location">
    <subcellularLocation>
        <location evidence="1">Secreted</location>
        <location evidence="1">Extracellular space</location>
        <location evidence="1">Extracellular matrix</location>
    </subcellularLocation>
</comment>
<feature type="disulfide bond" evidence="9">
    <location>
        <begin position="261"/>
        <end position="271"/>
    </location>
</feature>
<evidence type="ECO:0000256" key="4">
    <source>
        <dbReference type="ARBA" id="ARBA00022536"/>
    </source>
</evidence>
<evidence type="ECO:0000256" key="10">
    <source>
        <dbReference type="SAM" id="Phobius"/>
    </source>
</evidence>
<comment type="caution">
    <text evidence="9">Lacks conserved residue(s) required for the propagation of feature annotation.</text>
</comment>
<evidence type="ECO:0000256" key="3">
    <source>
        <dbReference type="ARBA" id="ARBA00022530"/>
    </source>
</evidence>
<feature type="domain" description="EGF-like" evidence="11">
    <location>
        <begin position="895"/>
        <end position="931"/>
    </location>
</feature>
<dbReference type="Pfam" id="PF07645">
    <property type="entry name" value="EGF_CA"/>
    <property type="match status" value="15"/>
</dbReference>
<evidence type="ECO:0000259" key="11">
    <source>
        <dbReference type="PROSITE" id="PS50026"/>
    </source>
</evidence>
<dbReference type="SMART" id="SM00181">
    <property type="entry name" value="EGF"/>
    <property type="match status" value="15"/>
</dbReference>
<keyword evidence="6" id="KW-0677">Repeat</keyword>
<evidence type="ECO:0000256" key="8">
    <source>
        <dbReference type="ARBA" id="ARBA00023180"/>
    </source>
</evidence>
<feature type="domain" description="EGF-like" evidence="11">
    <location>
        <begin position="854"/>
        <end position="892"/>
    </location>
</feature>
<dbReference type="AlphaFoldDB" id="A0A8C0UNZ1"/>
<feature type="domain" description="TB" evidence="12">
    <location>
        <begin position="391"/>
        <end position="444"/>
    </location>
</feature>
<dbReference type="SUPFAM" id="SSF57581">
    <property type="entry name" value="TB module/8-cys domain"/>
    <property type="match status" value="3"/>
</dbReference>
<evidence type="ECO:0000256" key="7">
    <source>
        <dbReference type="ARBA" id="ARBA00023157"/>
    </source>
</evidence>
<sequence length="985" mass="107536">MFPEFLLLSMKLQMNACCSVPGLWCAALTMCAFLLDNRVGSCYLKFGPRGDGGLSCNTEIGVGVSRSSCCCSLGKAWGNPCETCPPVNSSKEICFFFPPLFSDIDECQELPGLCQGGNCINTFGSFQCECPKGYYLSEETRICEDIDECVAHPGVCGPGTCYNTLGNYTCICPLEYMQVNGGHNCMGIFLLHRQTRQCKSEAGVASDVCTLGVSDIDECSNGDNLCQRNADCINSPGSYRCECAAGFKLSPNGACVDVDECEQYPCGNGTCKNTVGSYNCLCYPGFELTRNNDCVDIDECSSFGQVCRNGRCFNEIGSFKCLCNEGYELTLDGKNCVDINECNEDPNICLFGSCTNTPGGFQCICPTGFVLSDNGRRCFGKFMGKECNNSSFCFTNFENGKCSVPKAFNTSKAKCCCSKMPGEGWGDPCELCPKEEEVAFQDLCPYGHGTIPGIDDTHVNECLESPGICSNGHCINTDGSFRCECPMGYNLDFTGVHCIGVSLHSAFISLCTDTDECSIGNPCGNGTCSNVVGSFECSCHEGFEESDTFSCNEFLWLLSMLLRVALYIYSIFIYIYIYMYNFFSFCCCYYYNFHKRYCIFCKDENECRSKPGVCENGRCVNVVGSYRCECNEGFLSSPSGIECLDENECRSKPGVCENGRCVNCCCDGGRGWGNQCRLCPLPGTTHYKKLCPHGSGYTTDGRGILQKWKRRKKSNLKLRPDIFNNFCTDIDECKVLPNLCRNGQCINTMGSFRCFCKAGYTTDITGTSCSDLDECSQSPRPCNFICKNSEGSYQCSCPRGYVLQEDGKTYLDECQTKQHNCQFLCVNTLGGFTCKCPPGFTQHHTACIGKENTDNNECGSHPSLCGSKGICQNTPGSFTCECQRGFSLDSTGLNYENECSNPHMCGSASCYNTLGSYRCVCPSGFSYDQFSHACHDVNECSSAKNPCNYGCSNTEGGYLCGCPPAEGKSPSFPSCQDCRTALSGG</sequence>
<dbReference type="InterPro" id="IPR009030">
    <property type="entry name" value="Growth_fac_rcpt_cys_sf"/>
</dbReference>
<proteinExistence type="predicted"/>
<feature type="domain" description="EGF-like" evidence="11">
    <location>
        <begin position="215"/>
        <end position="256"/>
    </location>
</feature>
<keyword evidence="2" id="KW-0964">Secreted</keyword>
<keyword evidence="7 9" id="KW-1015">Disulfide bond</keyword>
<reference evidence="13" key="1">
    <citation type="submission" date="2025-08" db="UniProtKB">
        <authorList>
            <consortium name="Ensembl"/>
        </authorList>
    </citation>
    <scope>IDENTIFICATION</scope>
</reference>
<dbReference type="PROSITE" id="PS51364">
    <property type="entry name" value="TB"/>
    <property type="match status" value="3"/>
</dbReference>